<dbReference type="Gene3D" id="1.20.1720.10">
    <property type="entry name" value="Multidrug resistance protein D"/>
    <property type="match status" value="1"/>
</dbReference>
<feature type="transmembrane region" description="Helical" evidence="7">
    <location>
        <begin position="227"/>
        <end position="244"/>
    </location>
</feature>
<evidence type="ECO:0000256" key="7">
    <source>
        <dbReference type="SAM" id="Phobius"/>
    </source>
</evidence>
<feature type="transmembrane region" description="Helical" evidence="7">
    <location>
        <begin position="294"/>
        <end position="314"/>
    </location>
</feature>
<feature type="transmembrane region" description="Helical" evidence="7">
    <location>
        <begin position="384"/>
        <end position="401"/>
    </location>
</feature>
<keyword evidence="6 7" id="KW-0472">Membrane</keyword>
<organism evidence="9 10">
    <name type="scientific">Agromyces ramosus</name>
    <dbReference type="NCBI Taxonomy" id="33879"/>
    <lineage>
        <taxon>Bacteria</taxon>
        <taxon>Bacillati</taxon>
        <taxon>Actinomycetota</taxon>
        <taxon>Actinomycetes</taxon>
        <taxon>Micrococcales</taxon>
        <taxon>Microbacteriaceae</taxon>
        <taxon>Agromyces</taxon>
    </lineage>
</organism>
<dbReference type="PANTHER" id="PTHR42718:SF47">
    <property type="entry name" value="METHYL VIOLOGEN RESISTANCE PROTEIN SMVA"/>
    <property type="match status" value="1"/>
</dbReference>
<feature type="transmembrane region" description="Helical" evidence="7">
    <location>
        <begin position="78"/>
        <end position="95"/>
    </location>
</feature>
<evidence type="ECO:0000313" key="9">
    <source>
        <dbReference type="EMBL" id="RZS65964.1"/>
    </source>
</evidence>
<dbReference type="Gene3D" id="1.20.1250.20">
    <property type="entry name" value="MFS general substrate transporter like domains"/>
    <property type="match status" value="1"/>
</dbReference>
<feature type="transmembrane region" description="Helical" evidence="7">
    <location>
        <begin position="132"/>
        <end position="153"/>
    </location>
</feature>
<keyword evidence="4 7" id="KW-0812">Transmembrane</keyword>
<protein>
    <submittedName>
        <fullName evidence="9">DHA2 family multidrug resistance protein-like MFS transporter</fullName>
    </submittedName>
</protein>
<dbReference type="GO" id="GO:0005886">
    <property type="term" value="C:plasma membrane"/>
    <property type="evidence" value="ECO:0007669"/>
    <property type="project" value="UniProtKB-SubCell"/>
</dbReference>
<comment type="caution">
    <text evidence="9">The sequence shown here is derived from an EMBL/GenBank/DDBJ whole genome shotgun (WGS) entry which is preliminary data.</text>
</comment>
<evidence type="ECO:0000256" key="4">
    <source>
        <dbReference type="ARBA" id="ARBA00022692"/>
    </source>
</evidence>
<evidence type="ECO:0000256" key="6">
    <source>
        <dbReference type="ARBA" id="ARBA00023136"/>
    </source>
</evidence>
<feature type="transmembrane region" description="Helical" evidence="7">
    <location>
        <begin position="359"/>
        <end position="378"/>
    </location>
</feature>
<evidence type="ECO:0000256" key="3">
    <source>
        <dbReference type="ARBA" id="ARBA00022475"/>
    </source>
</evidence>
<dbReference type="GO" id="GO:0022857">
    <property type="term" value="F:transmembrane transporter activity"/>
    <property type="evidence" value="ECO:0007669"/>
    <property type="project" value="InterPro"/>
</dbReference>
<evidence type="ECO:0000259" key="8">
    <source>
        <dbReference type="PROSITE" id="PS50850"/>
    </source>
</evidence>
<feature type="transmembrane region" description="Helical" evidence="7">
    <location>
        <begin position="165"/>
        <end position="185"/>
    </location>
</feature>
<dbReference type="Pfam" id="PF07690">
    <property type="entry name" value="MFS_1"/>
    <property type="match status" value="1"/>
</dbReference>
<dbReference type="PROSITE" id="PS50850">
    <property type="entry name" value="MFS"/>
    <property type="match status" value="1"/>
</dbReference>
<feature type="transmembrane region" description="Helical" evidence="7">
    <location>
        <begin position="334"/>
        <end position="352"/>
    </location>
</feature>
<feature type="transmembrane region" description="Helical" evidence="7">
    <location>
        <begin position="256"/>
        <end position="273"/>
    </location>
</feature>
<reference evidence="9 10" key="1">
    <citation type="submission" date="2019-02" db="EMBL/GenBank/DDBJ databases">
        <title>Genomic Encyclopedia of Type Strains, Phase IV (KMG-IV): sequencing the most valuable type-strain genomes for metagenomic binning, comparative biology and taxonomic classification.</title>
        <authorList>
            <person name="Goeker M."/>
        </authorList>
    </citation>
    <scope>NUCLEOTIDE SEQUENCE [LARGE SCALE GENOMIC DNA]</scope>
    <source>
        <strain evidence="9 10">DSM 43045</strain>
    </source>
</reference>
<evidence type="ECO:0000313" key="10">
    <source>
        <dbReference type="Proteomes" id="UP000293289"/>
    </source>
</evidence>
<dbReference type="PANTHER" id="PTHR42718">
    <property type="entry name" value="MAJOR FACILITATOR SUPERFAMILY MULTIDRUG TRANSPORTER MFSC"/>
    <property type="match status" value="1"/>
</dbReference>
<keyword evidence="10" id="KW-1185">Reference proteome</keyword>
<dbReference type="InterPro" id="IPR020846">
    <property type="entry name" value="MFS_dom"/>
</dbReference>
<dbReference type="SUPFAM" id="SSF103473">
    <property type="entry name" value="MFS general substrate transporter"/>
    <property type="match status" value="1"/>
</dbReference>
<feature type="transmembrane region" description="Helical" evidence="7">
    <location>
        <begin position="107"/>
        <end position="126"/>
    </location>
</feature>
<dbReference type="InterPro" id="IPR011701">
    <property type="entry name" value="MFS"/>
</dbReference>
<dbReference type="CDD" id="cd17321">
    <property type="entry name" value="MFS_MMR_MDR_like"/>
    <property type="match status" value="1"/>
</dbReference>
<dbReference type="EMBL" id="SGWY01000002">
    <property type="protein sequence ID" value="RZS65964.1"/>
    <property type="molecule type" value="Genomic_DNA"/>
</dbReference>
<keyword evidence="3" id="KW-1003">Cell membrane</keyword>
<feature type="transmembrane region" description="Helical" evidence="7">
    <location>
        <begin position="191"/>
        <end position="215"/>
    </location>
</feature>
<feature type="transmembrane region" description="Helical" evidence="7">
    <location>
        <begin position="39"/>
        <end position="66"/>
    </location>
</feature>
<gene>
    <name evidence="9" type="ORF">EV187_1673</name>
</gene>
<evidence type="ECO:0000256" key="5">
    <source>
        <dbReference type="ARBA" id="ARBA00022989"/>
    </source>
</evidence>
<name>A0A4Q7MD51_9MICO</name>
<dbReference type="AlphaFoldDB" id="A0A4Q7MD51"/>
<keyword evidence="5 7" id="KW-1133">Transmembrane helix</keyword>
<evidence type="ECO:0000256" key="1">
    <source>
        <dbReference type="ARBA" id="ARBA00004651"/>
    </source>
</evidence>
<comment type="subcellular location">
    <subcellularLocation>
        <location evidence="1">Cell membrane</location>
        <topology evidence="1">Multi-pass membrane protein</topology>
    </subcellularLocation>
</comment>
<accession>A0A4Q7MD51</accession>
<dbReference type="Proteomes" id="UP000293289">
    <property type="component" value="Unassembled WGS sequence"/>
</dbReference>
<feature type="domain" description="Major facilitator superfamily (MFS) profile" evidence="8">
    <location>
        <begin position="41"/>
        <end position="526"/>
    </location>
</feature>
<keyword evidence="2" id="KW-0813">Transport</keyword>
<sequence>MEAEMTNTTQPATQPIEHATNHVAHVDPGRPSRAPRRAWFALVVLMLPVLLVSVDNTVLSFALPAISRDLAPTAAQQLWIIDAYPLVLAGLLVGMGSAGDRFGRRRLLLIGSTGFAVVSVLAAFAPTAESLIAARAALGFFGAMLMPSTLSLLRAVFTDREQRRLAIAIWASGFAAGSALGPLVGGLLLEHFAWGSVFLLAVPVLVPMLVLVPLLIPESRDPAPGRIDVVSIVLSLAAMGPIVYGVKSLATDGVDGFGVQAIVLGTFCAIWFVRRQLRSDSPMLDVRLFRLGSFGGGVLVNLLSVVALVGFLYFVSQHLQLIAGLSPVEAGLALLPGLVAMIAAGLVVVPIARRIRPRLLVPVALGLSAAGYLVIALGANSGSIAPIILAFVLLGVGIGAAETVSNELILSSAPPAKAGAASAVSETAYELGAVLGTAVLGSILAAQFRAGIALPSVLTHPQADAARETLAGAMTVAEELPPSIGAELAASAARAFDGGVVVTSLIGVALMIAAAVVAAIALRNPAPSRAD</sequence>
<evidence type="ECO:0000256" key="2">
    <source>
        <dbReference type="ARBA" id="ARBA00022448"/>
    </source>
</evidence>
<feature type="transmembrane region" description="Helical" evidence="7">
    <location>
        <begin position="500"/>
        <end position="522"/>
    </location>
</feature>
<proteinExistence type="predicted"/>
<dbReference type="InterPro" id="IPR036259">
    <property type="entry name" value="MFS_trans_sf"/>
</dbReference>